<dbReference type="Pfam" id="PF03031">
    <property type="entry name" value="NIF"/>
    <property type="match status" value="1"/>
</dbReference>
<dbReference type="InterPro" id="IPR008271">
    <property type="entry name" value="Ser/Thr_kinase_AS"/>
</dbReference>
<comment type="caution">
    <text evidence="10">The sequence shown here is derived from an EMBL/GenBank/DDBJ whole genome shotgun (WGS) entry which is preliminary data.</text>
</comment>
<dbReference type="Gene3D" id="1.10.510.10">
    <property type="entry name" value="Transferase(Phosphotransferase) domain 1"/>
    <property type="match status" value="1"/>
</dbReference>
<keyword evidence="11" id="KW-1185">Reference proteome</keyword>
<dbReference type="Gene3D" id="3.40.50.1000">
    <property type="entry name" value="HAD superfamily/HAD-like"/>
    <property type="match status" value="1"/>
</dbReference>
<dbReference type="InterPro" id="IPR023214">
    <property type="entry name" value="HAD_sf"/>
</dbReference>
<dbReference type="InterPro" id="IPR050494">
    <property type="entry name" value="Ser_Thr_dual-spec_kinase"/>
</dbReference>
<keyword evidence="1" id="KW-0723">Serine/threonine-protein kinase</keyword>
<dbReference type="CDD" id="cd14133">
    <property type="entry name" value="PKc_DYRK_like"/>
    <property type="match status" value="1"/>
</dbReference>
<protein>
    <recommendedName>
        <fullName evidence="12">Protein kinase domain-containing protein</fullName>
    </recommendedName>
</protein>
<reference evidence="10 11" key="1">
    <citation type="submission" date="2018-10" db="EMBL/GenBank/DDBJ databases">
        <title>A high-quality apple genome assembly.</title>
        <authorList>
            <person name="Hu J."/>
        </authorList>
    </citation>
    <scope>NUCLEOTIDE SEQUENCE [LARGE SCALE GENOMIC DNA]</scope>
    <source>
        <strain evidence="11">cv. HFTH1</strain>
        <tissue evidence="10">Young leaf</tissue>
    </source>
</reference>
<dbReference type="PANTHER" id="PTHR24058:SF113">
    <property type="entry name" value="HYPOTHETICAL SER-THR PROTEIN KINASE"/>
    <property type="match status" value="1"/>
</dbReference>
<keyword evidence="2" id="KW-0597">Phosphoprotein</keyword>
<keyword evidence="3" id="KW-0808">Transferase</keyword>
<dbReference type="SUPFAM" id="SSF56112">
    <property type="entry name" value="Protein kinase-like (PK-like)"/>
    <property type="match status" value="1"/>
</dbReference>
<feature type="domain" description="FCP1 homology" evidence="9">
    <location>
        <begin position="763"/>
        <end position="943"/>
    </location>
</feature>
<evidence type="ECO:0000256" key="1">
    <source>
        <dbReference type="ARBA" id="ARBA00022527"/>
    </source>
</evidence>
<evidence type="ECO:0000256" key="6">
    <source>
        <dbReference type="ARBA" id="ARBA00022840"/>
    </source>
</evidence>
<evidence type="ECO:0000256" key="7">
    <source>
        <dbReference type="SAM" id="MobiDB-lite"/>
    </source>
</evidence>
<dbReference type="PROSITE" id="PS50011">
    <property type="entry name" value="PROTEIN_KINASE_DOM"/>
    <property type="match status" value="1"/>
</dbReference>
<dbReference type="Pfam" id="PF00069">
    <property type="entry name" value="Pkinase"/>
    <property type="match status" value="1"/>
</dbReference>
<feature type="domain" description="Protein kinase" evidence="8">
    <location>
        <begin position="385"/>
        <end position="687"/>
    </location>
</feature>
<dbReference type="PROSITE" id="PS00108">
    <property type="entry name" value="PROTEIN_KINASE_ST"/>
    <property type="match status" value="1"/>
</dbReference>
<dbReference type="AlphaFoldDB" id="A0A498JG58"/>
<evidence type="ECO:0000313" key="10">
    <source>
        <dbReference type="EMBL" id="RXH94658.1"/>
    </source>
</evidence>
<proteinExistence type="predicted"/>
<evidence type="ECO:0000313" key="11">
    <source>
        <dbReference type="Proteomes" id="UP000290289"/>
    </source>
</evidence>
<dbReference type="PANTHER" id="PTHR24058">
    <property type="entry name" value="DUAL SPECIFICITY PROTEIN KINASE"/>
    <property type="match status" value="1"/>
</dbReference>
<dbReference type="Proteomes" id="UP000290289">
    <property type="component" value="Chromosome 7"/>
</dbReference>
<keyword evidence="5" id="KW-0418">Kinase</keyword>
<dbReference type="InterPro" id="IPR011009">
    <property type="entry name" value="Kinase-like_dom_sf"/>
</dbReference>
<keyword evidence="4" id="KW-0547">Nucleotide-binding</keyword>
<dbReference type="STRING" id="3750.A0A498JG58"/>
<feature type="region of interest" description="Disordered" evidence="7">
    <location>
        <begin position="62"/>
        <end position="118"/>
    </location>
</feature>
<dbReference type="GO" id="GO:0004674">
    <property type="term" value="F:protein serine/threonine kinase activity"/>
    <property type="evidence" value="ECO:0007669"/>
    <property type="project" value="UniProtKB-KW"/>
</dbReference>
<dbReference type="EMBL" id="RDQH01000333">
    <property type="protein sequence ID" value="RXH94658.1"/>
    <property type="molecule type" value="Genomic_DNA"/>
</dbReference>
<dbReference type="FunFam" id="1.10.510.10:FF:000380">
    <property type="entry name" value="Serine/threonine-protein kinase ppk15"/>
    <property type="match status" value="1"/>
</dbReference>
<evidence type="ECO:0000259" key="8">
    <source>
        <dbReference type="PROSITE" id="PS50011"/>
    </source>
</evidence>
<evidence type="ECO:0000256" key="2">
    <source>
        <dbReference type="ARBA" id="ARBA00022553"/>
    </source>
</evidence>
<dbReference type="FunFam" id="3.40.50.1000:FF:000112">
    <property type="entry name" value="CTD small phosphatase-like protein 2"/>
    <property type="match status" value="1"/>
</dbReference>
<name>A0A498JG58_MALDO</name>
<dbReference type="InterPro" id="IPR011948">
    <property type="entry name" value="Dullard_phosphatase"/>
</dbReference>
<evidence type="ECO:0000256" key="3">
    <source>
        <dbReference type="ARBA" id="ARBA00022679"/>
    </source>
</evidence>
<evidence type="ECO:0000256" key="4">
    <source>
        <dbReference type="ARBA" id="ARBA00022741"/>
    </source>
</evidence>
<feature type="compositionally biased region" description="Polar residues" evidence="7">
    <location>
        <begin position="86"/>
        <end position="118"/>
    </location>
</feature>
<dbReference type="CDD" id="cd07521">
    <property type="entry name" value="HAD_FCP1-like"/>
    <property type="match status" value="1"/>
</dbReference>
<keyword evidence="6" id="KW-0067">ATP-binding</keyword>
<dbReference type="SUPFAM" id="SSF56784">
    <property type="entry name" value="HAD-like"/>
    <property type="match status" value="1"/>
</dbReference>
<dbReference type="GO" id="GO:0005524">
    <property type="term" value="F:ATP binding"/>
    <property type="evidence" value="ECO:0007669"/>
    <property type="project" value="UniProtKB-KW"/>
</dbReference>
<evidence type="ECO:0000259" key="9">
    <source>
        <dbReference type="PROSITE" id="PS50969"/>
    </source>
</evidence>
<dbReference type="InterPro" id="IPR036412">
    <property type="entry name" value="HAD-like_sf"/>
</dbReference>
<dbReference type="PROSITE" id="PS50969">
    <property type="entry name" value="FCP1"/>
    <property type="match status" value="1"/>
</dbReference>
<gene>
    <name evidence="10" type="ORF">DVH24_024342</name>
</gene>
<evidence type="ECO:0008006" key="12">
    <source>
        <dbReference type="Google" id="ProtNLM"/>
    </source>
</evidence>
<dbReference type="InterPro" id="IPR000719">
    <property type="entry name" value="Prot_kinase_dom"/>
</dbReference>
<sequence length="974" mass="110176">MADPADVSAVLEFLRKNGFPEAESALKEDMIEKGDLGSFDYEKFMFPMVPRLPPVRIPASFRRPEVQGGGECSESSSAVDDEFVSAGSSTSNKCSSEFTNPYGVRSTSPSGSQASSDRFSQFGTARDYHDFDMQNDLFWHDEKDDGDFMTPCFEGPDFFACPTEDKFIMTSDTDKGNEKMLDLNHKSEAFQPEISLDCLDKSCLTNVSPVDDTSKVYATNYKKNQLEEGFEEYCAECCYPSLKETDFSNYQLDVSGGILRVDVDSAPYDNISKSSNYSAKRSSKNEQDEKFKVSAGLDGKVAVKDFMQKGVEGYGVGVGEVNKGSHEPEVAADGDDAAPDEVLMYNDDEDYEVFDLRIIHRKNRTGFEESKDFPIVLKTVIASRYYITEYLGSAAFSKVVQAHDLHTGVDVCLKIIKNDKEFFDQSLDEIKLLKFVNKNDPADEHHVLRLYDYFYQQEHLFIVCELLRANLYEFQKFTQESGGEAYFTLRRLQLITRQCLEALDYLHRLGIIHCDLKPENILIKSYRRCEIKVIDLGSSCFRTDNLSLYVQSRSYRAPEVILGLPYDEKIDMWSLGCILAELCSGEVLFPNDGVVMILARMIGMLGPIDLDMLVKGQETDKYFTNELDLYHINEETSQLEYIIPEESSLENHLQVTDIGFIDFVKSLLEVNPERRPTAMEALEHPWLSYTYDAIWRALLNWLAFFSQIFLQILRALGHHSLLSSSSSSSASSAAFKSLPVEPPENDSPAASAVEIADTPDSDDPFEKLTVVLDLDETLVCAYETSGLPTVVRTQATEGGLKWFELECVSSDKECDGKPKVNYVTVFERPGLHDFLKQVSQFAELVLFTAGLEGYARPLVDRIDVDNLFSYRLYRPSTTSTEYREHVKDLSGLSKDMRRIVIVDNNPFSFLLQPLNGIPCIPFSAGQTHDKQLLDVLLPLLKQLSLQKDVRPALYERFHMPEWFQKQGIPSTAWK</sequence>
<dbReference type="FunFam" id="3.30.200.20:FF:000216">
    <property type="entry name" value="Putative serine/threonine-protein kinase dyrk2"/>
    <property type="match status" value="1"/>
</dbReference>
<accession>A0A498JG58</accession>
<dbReference type="SMART" id="SM00577">
    <property type="entry name" value="CPDc"/>
    <property type="match status" value="1"/>
</dbReference>
<dbReference type="SMART" id="SM00220">
    <property type="entry name" value="S_TKc"/>
    <property type="match status" value="1"/>
</dbReference>
<evidence type="ECO:0000256" key="5">
    <source>
        <dbReference type="ARBA" id="ARBA00022777"/>
    </source>
</evidence>
<dbReference type="NCBIfam" id="TIGR02251">
    <property type="entry name" value="HIF-SF_euk"/>
    <property type="match status" value="1"/>
</dbReference>
<dbReference type="Gene3D" id="3.30.200.20">
    <property type="entry name" value="Phosphorylase Kinase, domain 1"/>
    <property type="match status" value="1"/>
</dbReference>
<dbReference type="GO" id="GO:0016791">
    <property type="term" value="F:phosphatase activity"/>
    <property type="evidence" value="ECO:0007669"/>
    <property type="project" value="InterPro"/>
</dbReference>
<dbReference type="InterPro" id="IPR004274">
    <property type="entry name" value="FCP1_dom"/>
</dbReference>
<organism evidence="10 11">
    <name type="scientific">Malus domestica</name>
    <name type="common">Apple</name>
    <name type="synonym">Pyrus malus</name>
    <dbReference type="NCBI Taxonomy" id="3750"/>
    <lineage>
        <taxon>Eukaryota</taxon>
        <taxon>Viridiplantae</taxon>
        <taxon>Streptophyta</taxon>
        <taxon>Embryophyta</taxon>
        <taxon>Tracheophyta</taxon>
        <taxon>Spermatophyta</taxon>
        <taxon>Magnoliopsida</taxon>
        <taxon>eudicotyledons</taxon>
        <taxon>Gunneridae</taxon>
        <taxon>Pentapetalae</taxon>
        <taxon>rosids</taxon>
        <taxon>fabids</taxon>
        <taxon>Rosales</taxon>
        <taxon>Rosaceae</taxon>
        <taxon>Amygdaloideae</taxon>
        <taxon>Maleae</taxon>
        <taxon>Malus</taxon>
    </lineage>
</organism>